<dbReference type="InterPro" id="IPR006119">
    <property type="entry name" value="Resolv_N"/>
</dbReference>
<dbReference type="EMBL" id="AGXG01000021">
    <property type="protein sequence ID" value="EIY36362.1"/>
    <property type="molecule type" value="Genomic_DNA"/>
</dbReference>
<evidence type="ECO:0000259" key="1">
    <source>
        <dbReference type="SMART" id="SM00857"/>
    </source>
</evidence>
<dbReference type="Gene3D" id="1.10.10.60">
    <property type="entry name" value="Homeodomain-like"/>
    <property type="match status" value="1"/>
</dbReference>
<keyword evidence="3" id="KW-1185">Reference proteome</keyword>
<evidence type="ECO:0000313" key="2">
    <source>
        <dbReference type="EMBL" id="EIY36362.1"/>
    </source>
</evidence>
<dbReference type="HOGENOM" id="CLU_1308085_0_0_10"/>
<protein>
    <recommendedName>
        <fullName evidence="1">Resolvase/invertase-type recombinase catalytic domain-containing protein</fullName>
    </recommendedName>
</protein>
<dbReference type="SMART" id="SM00857">
    <property type="entry name" value="Resolvase"/>
    <property type="match status" value="1"/>
</dbReference>
<dbReference type="InterPro" id="IPR036162">
    <property type="entry name" value="Resolvase-like_N_sf"/>
</dbReference>
<name>I8WEZ0_9BACE</name>
<dbReference type="SUPFAM" id="SSF53041">
    <property type="entry name" value="Resolvase-like"/>
    <property type="match status" value="1"/>
</dbReference>
<proteinExistence type="predicted"/>
<evidence type="ECO:0000313" key="3">
    <source>
        <dbReference type="Proteomes" id="UP000003741"/>
    </source>
</evidence>
<dbReference type="GO" id="GO:0003677">
    <property type="term" value="F:DNA binding"/>
    <property type="evidence" value="ECO:0007669"/>
    <property type="project" value="InterPro"/>
</dbReference>
<dbReference type="AlphaFoldDB" id="I8WEZ0"/>
<accession>I8WEZ0</accession>
<gene>
    <name evidence="2" type="ORF">HMPREF1062_01042</name>
</gene>
<sequence length="215" mass="24705">MHLLSFVLDIDMAKVGYIFKANSYDEYDADKEWMCQYGCVQVIEELVQHETLRPRWKQLMSNLERGDELVVSKFSNAVRGLRELAALIELCRIKVVRIISIHDKIDSRGELFPDTTAAEVLTMFGSLPEEVAVLRKSSDRVIRLQQSISVPVKTNKMMSKNERDKIAVDMYNNGYPVNEIMERCNVKSKSTLYQILGKYNVTLSRKPGRVPGNRK</sequence>
<feature type="domain" description="Resolvase/invertase-type recombinase catalytic" evidence="1">
    <location>
        <begin position="14"/>
        <end position="157"/>
    </location>
</feature>
<dbReference type="GO" id="GO:0000150">
    <property type="term" value="F:DNA strand exchange activity"/>
    <property type="evidence" value="ECO:0007669"/>
    <property type="project" value="InterPro"/>
</dbReference>
<dbReference type="Pfam" id="PF00239">
    <property type="entry name" value="Resolvase"/>
    <property type="match status" value="1"/>
</dbReference>
<comment type="caution">
    <text evidence="2">The sequence shown here is derived from an EMBL/GenBank/DDBJ whole genome shotgun (WGS) entry which is preliminary data.</text>
</comment>
<reference evidence="2 3" key="1">
    <citation type="submission" date="2012-02" db="EMBL/GenBank/DDBJ databases">
        <title>The Genome Sequence of Bacteroides cellulosilyticus CL02T12C19.</title>
        <authorList>
            <consortium name="The Broad Institute Genome Sequencing Platform"/>
            <person name="Earl A."/>
            <person name="Ward D."/>
            <person name="Feldgarden M."/>
            <person name="Gevers D."/>
            <person name="Zitomersky N.L."/>
            <person name="Coyne M.J."/>
            <person name="Comstock L.E."/>
            <person name="Young S.K."/>
            <person name="Zeng Q."/>
            <person name="Gargeya S."/>
            <person name="Fitzgerald M."/>
            <person name="Haas B."/>
            <person name="Abouelleil A."/>
            <person name="Alvarado L."/>
            <person name="Arachchi H.M."/>
            <person name="Berlin A."/>
            <person name="Chapman S.B."/>
            <person name="Gearin G."/>
            <person name="Goldberg J."/>
            <person name="Griggs A."/>
            <person name="Gujja S."/>
            <person name="Hansen M."/>
            <person name="Heiman D."/>
            <person name="Howarth C."/>
            <person name="Larimer J."/>
            <person name="Lui A."/>
            <person name="MacDonald P.J.P."/>
            <person name="McCowen C."/>
            <person name="Montmayeur A."/>
            <person name="Murphy C."/>
            <person name="Neiman D."/>
            <person name="Pearson M."/>
            <person name="Priest M."/>
            <person name="Roberts A."/>
            <person name="Saif S."/>
            <person name="Shea T."/>
            <person name="Sisk P."/>
            <person name="Stolte C."/>
            <person name="Sykes S."/>
            <person name="Wortman J."/>
            <person name="Nusbaum C."/>
            <person name="Birren B."/>
        </authorList>
    </citation>
    <scope>NUCLEOTIDE SEQUENCE [LARGE SCALE GENOMIC DNA]</scope>
    <source>
        <strain evidence="2 3">CL02T12C19</strain>
    </source>
</reference>
<dbReference type="Proteomes" id="UP000003741">
    <property type="component" value="Unassembled WGS sequence"/>
</dbReference>
<dbReference type="PATRIC" id="fig|997874.3.peg.1051"/>
<dbReference type="Gene3D" id="3.40.50.1390">
    <property type="entry name" value="Resolvase, N-terminal catalytic domain"/>
    <property type="match status" value="1"/>
</dbReference>
<organism evidence="2 3">
    <name type="scientific">Bacteroides cellulosilyticus CL02T12C19</name>
    <dbReference type="NCBI Taxonomy" id="997874"/>
    <lineage>
        <taxon>Bacteria</taxon>
        <taxon>Pseudomonadati</taxon>
        <taxon>Bacteroidota</taxon>
        <taxon>Bacteroidia</taxon>
        <taxon>Bacteroidales</taxon>
        <taxon>Bacteroidaceae</taxon>
        <taxon>Bacteroides</taxon>
    </lineage>
</organism>